<organism evidence="1 4">
    <name type="scientific">Arthrobacter bambusae</name>
    <dbReference type="NCBI Taxonomy" id="1338426"/>
    <lineage>
        <taxon>Bacteria</taxon>
        <taxon>Bacillati</taxon>
        <taxon>Actinomycetota</taxon>
        <taxon>Actinomycetes</taxon>
        <taxon>Micrococcales</taxon>
        <taxon>Micrococcaceae</taxon>
        <taxon>Arthrobacter</taxon>
    </lineage>
</organism>
<evidence type="ECO:0008006" key="5">
    <source>
        <dbReference type="Google" id="ProtNLM"/>
    </source>
</evidence>
<comment type="caution">
    <text evidence="1">The sequence shown here is derived from an EMBL/GenBank/DDBJ whole genome shotgun (WGS) entry which is preliminary data.</text>
</comment>
<evidence type="ECO:0000313" key="3">
    <source>
        <dbReference type="Proteomes" id="UP001230951"/>
    </source>
</evidence>
<dbReference type="PANTHER" id="PTHR41244:SF1">
    <property type="entry name" value="GLYCOSYLTRANSFERASE"/>
    <property type="match status" value="1"/>
</dbReference>
<dbReference type="Proteomes" id="UP001242995">
    <property type="component" value="Unassembled WGS sequence"/>
</dbReference>
<evidence type="ECO:0000313" key="2">
    <source>
        <dbReference type="EMBL" id="MDQ0178715.1"/>
    </source>
</evidence>
<accession>A0AAW8DIX4</accession>
<dbReference type="InterPro" id="IPR032719">
    <property type="entry name" value="WbsX"/>
</dbReference>
<dbReference type="Proteomes" id="UP001230951">
    <property type="component" value="Unassembled WGS sequence"/>
</dbReference>
<dbReference type="AlphaFoldDB" id="A0AAW8DIX4"/>
<evidence type="ECO:0000313" key="4">
    <source>
        <dbReference type="Proteomes" id="UP001242995"/>
    </source>
</evidence>
<dbReference type="PANTHER" id="PTHR41244">
    <property type="entry name" value="RHAMNAN SYNTHESIS F"/>
    <property type="match status" value="1"/>
</dbReference>
<dbReference type="EMBL" id="JAUSTF010000001">
    <property type="protein sequence ID" value="MDQ0178715.1"/>
    <property type="molecule type" value="Genomic_DNA"/>
</dbReference>
<dbReference type="EMBL" id="JAUSRG010000006">
    <property type="protein sequence ID" value="MDP9905545.1"/>
    <property type="molecule type" value="Genomic_DNA"/>
</dbReference>
<proteinExistence type="predicted"/>
<dbReference type="Gene3D" id="3.20.20.80">
    <property type="entry name" value="Glycosidases"/>
    <property type="match status" value="1"/>
</dbReference>
<evidence type="ECO:0000313" key="1">
    <source>
        <dbReference type="EMBL" id="MDP9905545.1"/>
    </source>
</evidence>
<name>A0AAW8DIX4_9MICC</name>
<dbReference type="Pfam" id="PF14307">
    <property type="entry name" value="Glyco_tran_WbsX"/>
    <property type="match status" value="1"/>
</dbReference>
<sequence>MPRPTILAYYFPDWHHDPRNAEWFGQGWDEWSLLESAGSRFQGHRQPRTPLHGPFDEATPAAASAQIELARKYGVDGFLVDYYWYDDGPYLQRALDEGLLAAGNSRDIEFALMWANHELVDIFPHDHPGNAQATRLKNGSIDRESFEEMVRHIIPAYLSRPNYLTVEGRPWFTIYDLANFVVGMGGTTQAVEALTWFDDQVKQAGFPGIHLNAVLWKGDVLPTRAAPHAPIDLVRQLGFRSATSYVWVHHADLSHFSFPAAEIAPLRDSAFAEYEKYAAQLDIPFYPNVTVGWDPSPRTQQTEDFQRGRYPWTPVWDPTPKEFKEGLLQAKAFLDRHGSPHPFVTINAWNEWTEGSALLPDTFHRHGFLEAIKDVFGTSDYKPKKKEIGSALS</sequence>
<gene>
    <name evidence="1" type="ORF">J2S90_002516</name>
    <name evidence="2" type="ORF">J2S93_000122</name>
</gene>
<reference evidence="1 3" key="1">
    <citation type="submission" date="2023-07" db="EMBL/GenBank/DDBJ databases">
        <title>Sorghum-associated microbial communities from plants grown in Nebraska, USA.</title>
        <authorList>
            <person name="Schachtman D."/>
        </authorList>
    </citation>
    <scope>NUCLEOTIDE SEQUENCE</scope>
    <source>
        <strain evidence="1">DS1006</strain>
        <strain evidence="2 3">DS1016</strain>
    </source>
</reference>
<protein>
    <recommendedName>
        <fullName evidence="5">Glycosyl transferase family WbsX</fullName>
    </recommendedName>
</protein>
<dbReference type="RefSeq" id="WP_306961639.1">
    <property type="nucleotide sequence ID" value="NZ_JAUSRG010000006.1"/>
</dbReference>
<keyword evidence="3" id="KW-1185">Reference proteome</keyword>